<dbReference type="SUPFAM" id="SSF74653">
    <property type="entry name" value="TolA/TonB C-terminal domain"/>
    <property type="match status" value="1"/>
</dbReference>
<evidence type="ECO:0000256" key="3">
    <source>
        <dbReference type="ARBA" id="ARBA00022989"/>
    </source>
</evidence>
<evidence type="ECO:0000256" key="1">
    <source>
        <dbReference type="ARBA" id="ARBA00004167"/>
    </source>
</evidence>
<feature type="domain" description="TonB C-terminal" evidence="7">
    <location>
        <begin position="185"/>
        <end position="282"/>
    </location>
</feature>
<evidence type="ECO:0000256" key="4">
    <source>
        <dbReference type="ARBA" id="ARBA00023136"/>
    </source>
</evidence>
<keyword evidence="5" id="KW-0175">Coiled coil</keyword>
<name>A0A315ESF0_9BURK</name>
<proteinExistence type="predicted"/>
<keyword evidence="9" id="KW-1185">Reference proteome</keyword>
<dbReference type="Pfam" id="PF13103">
    <property type="entry name" value="TonB_2"/>
    <property type="match status" value="1"/>
</dbReference>
<feature type="coiled-coil region" evidence="5">
    <location>
        <begin position="139"/>
        <end position="166"/>
    </location>
</feature>
<dbReference type="GO" id="GO:0016020">
    <property type="term" value="C:membrane"/>
    <property type="evidence" value="ECO:0007669"/>
    <property type="project" value="UniProtKB-SubCell"/>
</dbReference>
<feature type="region of interest" description="Disordered" evidence="6">
    <location>
        <begin position="72"/>
        <end position="97"/>
    </location>
</feature>
<sequence>MLSRFSWTRWTTLQKALFISFAFHGALLTLRIAAPERFDRLFSDTPLDVILVNTRAKADAPDKAQALAQTQLSGGGELKSGRAASPLPTAANTSVGDMTESMQRQVAAMRKEQSLLLAQVKNLLAQLPPPQPQKSKAEQDAVEQKRRQLLKLLAEIEERINQDNARPRKHYVSPATKQVAYALYYDGLRRKIEDRGTRYFPATNSGQKLYGELTMIITVNTDGRVLATEVVQGSGQADLDRRAQAIATAAGPFGEFTEEMRRQADQLAVVSRFIFSRDNTLQTRGGETAK</sequence>
<evidence type="ECO:0000259" key="7">
    <source>
        <dbReference type="PROSITE" id="PS52015"/>
    </source>
</evidence>
<evidence type="ECO:0000256" key="6">
    <source>
        <dbReference type="SAM" id="MobiDB-lite"/>
    </source>
</evidence>
<evidence type="ECO:0000313" key="8">
    <source>
        <dbReference type="EMBL" id="PUE59768.1"/>
    </source>
</evidence>
<evidence type="ECO:0000313" key="9">
    <source>
        <dbReference type="Proteomes" id="UP000251341"/>
    </source>
</evidence>
<dbReference type="Gene3D" id="3.30.1150.10">
    <property type="match status" value="1"/>
</dbReference>
<protein>
    <submittedName>
        <fullName evidence="8">Energy transducer TonB</fullName>
    </submittedName>
</protein>
<dbReference type="InterPro" id="IPR037682">
    <property type="entry name" value="TonB_C"/>
</dbReference>
<accession>A0A315ESF0</accession>
<comment type="subcellular location">
    <subcellularLocation>
        <location evidence="1">Membrane</location>
        <topology evidence="1">Single-pass membrane protein</topology>
    </subcellularLocation>
</comment>
<dbReference type="InterPro" id="IPR006260">
    <property type="entry name" value="TonB/TolA_C"/>
</dbReference>
<dbReference type="AlphaFoldDB" id="A0A315ESF0"/>
<comment type="caution">
    <text evidence="8">The sequence shown here is derived from an EMBL/GenBank/DDBJ whole genome shotgun (WGS) entry which is preliminary data.</text>
</comment>
<evidence type="ECO:0000256" key="5">
    <source>
        <dbReference type="SAM" id="Coils"/>
    </source>
</evidence>
<evidence type="ECO:0000256" key="2">
    <source>
        <dbReference type="ARBA" id="ARBA00022692"/>
    </source>
</evidence>
<dbReference type="NCBIfam" id="TIGR01352">
    <property type="entry name" value="tonB_Cterm"/>
    <property type="match status" value="1"/>
</dbReference>
<reference evidence="8 9" key="1">
    <citation type="submission" date="2017-04" db="EMBL/GenBank/DDBJ databases">
        <title>Unexpected and diverse lifestyles within the genus Limnohabitans.</title>
        <authorList>
            <person name="Kasalicky V."/>
            <person name="Mehrshad M."/>
            <person name="Andrei S.-A."/>
            <person name="Salcher M."/>
            <person name="Kratochvilova H."/>
            <person name="Simek K."/>
            <person name="Ghai R."/>
        </authorList>
    </citation>
    <scope>NUCLEOTIDE SEQUENCE [LARGE SCALE GENOMIC DNA]</scope>
    <source>
        <strain evidence="8 9">MWH-C5</strain>
    </source>
</reference>
<dbReference type="PROSITE" id="PS52015">
    <property type="entry name" value="TONB_CTD"/>
    <property type="match status" value="1"/>
</dbReference>
<dbReference type="GO" id="GO:0055085">
    <property type="term" value="P:transmembrane transport"/>
    <property type="evidence" value="ECO:0007669"/>
    <property type="project" value="InterPro"/>
</dbReference>
<keyword evidence="2" id="KW-0812">Transmembrane</keyword>
<gene>
    <name evidence="8" type="ORF">B9Z44_09395</name>
</gene>
<dbReference type="Proteomes" id="UP000251341">
    <property type="component" value="Unassembled WGS sequence"/>
</dbReference>
<dbReference type="EMBL" id="NESP01000001">
    <property type="protein sequence ID" value="PUE59768.1"/>
    <property type="molecule type" value="Genomic_DNA"/>
</dbReference>
<organism evidence="8 9">
    <name type="scientific">Limnohabitans curvus</name>
    <dbReference type="NCBI Taxonomy" id="323423"/>
    <lineage>
        <taxon>Bacteria</taxon>
        <taxon>Pseudomonadati</taxon>
        <taxon>Pseudomonadota</taxon>
        <taxon>Betaproteobacteria</taxon>
        <taxon>Burkholderiales</taxon>
        <taxon>Comamonadaceae</taxon>
        <taxon>Limnohabitans</taxon>
    </lineage>
</organism>
<dbReference type="RefSeq" id="WP_108359890.1">
    <property type="nucleotide sequence ID" value="NZ_NESP01000001.1"/>
</dbReference>
<keyword evidence="4" id="KW-0472">Membrane</keyword>
<keyword evidence="3" id="KW-1133">Transmembrane helix</keyword>